<evidence type="ECO:0008006" key="4">
    <source>
        <dbReference type="Google" id="ProtNLM"/>
    </source>
</evidence>
<dbReference type="EMBL" id="CAXLJM020000015">
    <property type="protein sequence ID" value="CAL8081913.1"/>
    <property type="molecule type" value="Genomic_DNA"/>
</dbReference>
<reference evidence="2 3" key="1">
    <citation type="submission" date="2024-08" db="EMBL/GenBank/DDBJ databases">
        <authorList>
            <person name="Cucini C."/>
            <person name="Frati F."/>
        </authorList>
    </citation>
    <scope>NUCLEOTIDE SEQUENCE [LARGE SCALE GENOMIC DNA]</scope>
</reference>
<gene>
    <name evidence="2" type="ORF">ODALV1_LOCUS5057</name>
</gene>
<evidence type="ECO:0000256" key="1">
    <source>
        <dbReference type="SAM" id="SignalP"/>
    </source>
</evidence>
<evidence type="ECO:0000313" key="2">
    <source>
        <dbReference type="EMBL" id="CAL8081913.1"/>
    </source>
</evidence>
<dbReference type="Proteomes" id="UP001642540">
    <property type="component" value="Unassembled WGS sequence"/>
</dbReference>
<name>A0ABP1PY04_9HEXA</name>
<evidence type="ECO:0000313" key="3">
    <source>
        <dbReference type="Proteomes" id="UP001642540"/>
    </source>
</evidence>
<sequence>MTYILKIFIIAIIGISDAVLQQQFPCNDTKSLEEAAQFRPIAEGPGGVCYLAYGKGPCEDGKWFALTWDHKENMLSTEGNCTTRLCTEITDEGNAESYRKFSFYYEGKCLISGTRNSDYCKDDLLYVYFNHYDFPPICKIHAPEVEVQEGRFFGATKYLNGLMGKRTFG</sequence>
<keyword evidence="1" id="KW-0732">Signal</keyword>
<comment type="caution">
    <text evidence="2">The sequence shown here is derived from an EMBL/GenBank/DDBJ whole genome shotgun (WGS) entry which is preliminary data.</text>
</comment>
<keyword evidence="3" id="KW-1185">Reference proteome</keyword>
<accession>A0ABP1PY04</accession>
<protein>
    <recommendedName>
        <fullName evidence="4">DUF4789 domain-containing protein</fullName>
    </recommendedName>
</protein>
<feature type="signal peptide" evidence="1">
    <location>
        <begin position="1"/>
        <end position="18"/>
    </location>
</feature>
<feature type="chain" id="PRO_5045942785" description="DUF4789 domain-containing protein" evidence="1">
    <location>
        <begin position="19"/>
        <end position="169"/>
    </location>
</feature>
<proteinExistence type="predicted"/>
<organism evidence="2 3">
    <name type="scientific">Orchesella dallaii</name>
    <dbReference type="NCBI Taxonomy" id="48710"/>
    <lineage>
        <taxon>Eukaryota</taxon>
        <taxon>Metazoa</taxon>
        <taxon>Ecdysozoa</taxon>
        <taxon>Arthropoda</taxon>
        <taxon>Hexapoda</taxon>
        <taxon>Collembola</taxon>
        <taxon>Entomobryomorpha</taxon>
        <taxon>Entomobryoidea</taxon>
        <taxon>Orchesellidae</taxon>
        <taxon>Orchesellinae</taxon>
        <taxon>Orchesella</taxon>
    </lineage>
</organism>